<comment type="subcellular location">
    <subcellularLocation>
        <location evidence="1">Nucleus</location>
    </subcellularLocation>
</comment>
<dbReference type="PANTHER" id="PTHR15840">
    <property type="entry name" value="CGI-121 FAMILY MEMBER"/>
    <property type="match status" value="1"/>
</dbReference>
<dbReference type="GO" id="GO:0000408">
    <property type="term" value="C:EKC/KEOPS complex"/>
    <property type="evidence" value="ECO:0007669"/>
    <property type="project" value="TreeGrafter"/>
</dbReference>
<dbReference type="InterPro" id="IPR013926">
    <property type="entry name" value="CGI121/TPRKB"/>
</dbReference>
<dbReference type="InterPro" id="IPR036504">
    <property type="entry name" value="CGI121/TPRKB_sf"/>
</dbReference>
<gene>
    <name evidence="9" type="ORF">T440DRAFT_553349</name>
</gene>
<dbReference type="OrthoDB" id="329139at2759"/>
<evidence type="ECO:0000256" key="2">
    <source>
        <dbReference type="ARBA" id="ARBA00005546"/>
    </source>
</evidence>
<dbReference type="Gene3D" id="3.30.2380.10">
    <property type="entry name" value="CGI121/TPRKB"/>
    <property type="match status" value="1"/>
</dbReference>
<name>A0A6A7BE35_9PLEO</name>
<comment type="similarity">
    <text evidence="2 8">Belongs to the CGI121/TPRKB family.</text>
</comment>
<evidence type="ECO:0000256" key="1">
    <source>
        <dbReference type="ARBA" id="ARBA00004123"/>
    </source>
</evidence>
<keyword evidence="10" id="KW-1185">Reference proteome</keyword>
<dbReference type="Proteomes" id="UP000799423">
    <property type="component" value="Unassembled WGS sequence"/>
</dbReference>
<protein>
    <recommendedName>
        <fullName evidence="4">EKC/KEOPS complex subunit CGI121</fullName>
    </recommendedName>
    <alternativeName>
        <fullName evidence="3">EKC/KEOPS complex subunit cgi121</fullName>
    </alternativeName>
</protein>
<dbReference type="EMBL" id="MU006298">
    <property type="protein sequence ID" value="KAF2852448.1"/>
    <property type="molecule type" value="Genomic_DNA"/>
</dbReference>
<dbReference type="GO" id="GO:0002949">
    <property type="term" value="P:tRNA threonylcarbamoyladenosine modification"/>
    <property type="evidence" value="ECO:0007669"/>
    <property type="project" value="TreeGrafter"/>
</dbReference>
<evidence type="ECO:0000313" key="9">
    <source>
        <dbReference type="EMBL" id="KAF2852448.1"/>
    </source>
</evidence>
<keyword evidence="5" id="KW-0819">tRNA processing</keyword>
<dbReference type="Pfam" id="PF08617">
    <property type="entry name" value="CGI-121"/>
    <property type="match status" value="1"/>
</dbReference>
<accession>A0A6A7BE35</accession>
<dbReference type="GO" id="GO:0005829">
    <property type="term" value="C:cytosol"/>
    <property type="evidence" value="ECO:0007669"/>
    <property type="project" value="TreeGrafter"/>
</dbReference>
<evidence type="ECO:0000256" key="5">
    <source>
        <dbReference type="ARBA" id="ARBA00022694"/>
    </source>
</evidence>
<keyword evidence="6 8" id="KW-0539">Nucleus</keyword>
<reference evidence="9" key="1">
    <citation type="submission" date="2020-01" db="EMBL/GenBank/DDBJ databases">
        <authorList>
            <consortium name="DOE Joint Genome Institute"/>
            <person name="Haridas S."/>
            <person name="Albert R."/>
            <person name="Binder M."/>
            <person name="Bloem J."/>
            <person name="Labutti K."/>
            <person name="Salamov A."/>
            <person name="Andreopoulos B."/>
            <person name="Baker S.E."/>
            <person name="Barry K."/>
            <person name="Bills G."/>
            <person name="Bluhm B.H."/>
            <person name="Cannon C."/>
            <person name="Castanera R."/>
            <person name="Culley D.E."/>
            <person name="Daum C."/>
            <person name="Ezra D."/>
            <person name="Gonzalez J.B."/>
            <person name="Henrissat B."/>
            <person name="Kuo A."/>
            <person name="Liang C."/>
            <person name="Lipzen A."/>
            <person name="Lutzoni F."/>
            <person name="Magnuson J."/>
            <person name="Mondo S."/>
            <person name="Nolan M."/>
            <person name="Ohm R."/>
            <person name="Pangilinan J."/>
            <person name="Park H.-J."/>
            <person name="Ramirez L."/>
            <person name="Alfaro M."/>
            <person name="Sun H."/>
            <person name="Tritt A."/>
            <person name="Yoshinaga Y."/>
            <person name="Zwiers L.-H."/>
            <person name="Turgeon B.G."/>
            <person name="Goodwin S.B."/>
            <person name="Spatafora J.W."/>
            <person name="Crous P.W."/>
            <person name="Grigoriev I.V."/>
        </authorList>
    </citation>
    <scope>NUCLEOTIDE SEQUENCE</scope>
    <source>
        <strain evidence="9">IPT5</strain>
    </source>
</reference>
<proteinExistence type="inferred from homology"/>
<dbReference type="PANTHER" id="PTHR15840:SF10">
    <property type="entry name" value="EKC_KEOPS COMPLEX SUBUNIT TPRKB"/>
    <property type="match status" value="1"/>
</dbReference>
<dbReference type="SUPFAM" id="SSF143870">
    <property type="entry name" value="PF0523-like"/>
    <property type="match status" value="1"/>
</dbReference>
<sequence length="203" mass="22014">MASIRTLHLPHYEAYPVHVALFEDVQNADFLKSQLLAANPEFDYAFLDASMILSQTHILTTTALTLHSFLSPSTSPPKTRSPHSELVFRLSPNNNIGQAYTLFGITPSTTALVVLKLAVKVGGDGRLDVDQSVTAESVGAHLGRVVQGRCVPVVSRGAEELGAKCDVQRVRKVYKLGDLGGKERDERMELESVVLGIMSLKGS</sequence>
<organism evidence="9 10">
    <name type="scientific">Plenodomus tracheiphilus IPT5</name>
    <dbReference type="NCBI Taxonomy" id="1408161"/>
    <lineage>
        <taxon>Eukaryota</taxon>
        <taxon>Fungi</taxon>
        <taxon>Dikarya</taxon>
        <taxon>Ascomycota</taxon>
        <taxon>Pezizomycotina</taxon>
        <taxon>Dothideomycetes</taxon>
        <taxon>Pleosporomycetidae</taxon>
        <taxon>Pleosporales</taxon>
        <taxon>Pleosporineae</taxon>
        <taxon>Leptosphaeriaceae</taxon>
        <taxon>Plenodomus</taxon>
    </lineage>
</organism>
<evidence type="ECO:0000256" key="7">
    <source>
        <dbReference type="ARBA" id="ARBA00025043"/>
    </source>
</evidence>
<evidence type="ECO:0000313" key="10">
    <source>
        <dbReference type="Proteomes" id="UP000799423"/>
    </source>
</evidence>
<evidence type="ECO:0000256" key="4">
    <source>
        <dbReference type="ARBA" id="ARBA00016009"/>
    </source>
</evidence>
<dbReference type="AlphaFoldDB" id="A0A6A7BE35"/>
<evidence type="ECO:0000256" key="3">
    <source>
        <dbReference type="ARBA" id="ARBA00015316"/>
    </source>
</evidence>
<comment type="function">
    <text evidence="7">Component of the EKC/KEOPS complex that is required for the formation of a threonylcarbamoyl group on adenosine at position 37 (t(6)A37) in tRNAs that read codons beginning with adenine. The complex is probably involved in the transfer of the threonylcarbamoyl moiety of threonylcarbamoyl-AMP (TC-AMP) to the N6 group of A37. CGI121 acts as an allosteric effector that regulates the t(6)A activity of the complex. The EKC/KEOPS complex also promotes both telomere uncapping and telomere elongation. The complex is required for efficient recruitment of transcriptional coactivators. CGI121 is not required for tRNA modification.</text>
</comment>
<evidence type="ECO:0000256" key="8">
    <source>
        <dbReference type="RuleBase" id="RU004398"/>
    </source>
</evidence>
<dbReference type="GO" id="GO:0005634">
    <property type="term" value="C:nucleus"/>
    <property type="evidence" value="ECO:0007669"/>
    <property type="project" value="UniProtKB-SubCell"/>
</dbReference>
<evidence type="ECO:0000256" key="6">
    <source>
        <dbReference type="ARBA" id="ARBA00023242"/>
    </source>
</evidence>